<name>A0A376TD45_ECOLX</name>
<keyword evidence="1" id="KW-0812">Transmembrane</keyword>
<dbReference type="InterPro" id="IPR051311">
    <property type="entry name" value="DedA_domain"/>
</dbReference>
<dbReference type="GO" id="GO:0005886">
    <property type="term" value="C:plasma membrane"/>
    <property type="evidence" value="ECO:0007669"/>
    <property type="project" value="TreeGrafter"/>
</dbReference>
<dbReference type="PANTHER" id="PTHR42709">
    <property type="entry name" value="ALKALINE PHOSPHATASE LIKE PROTEIN"/>
    <property type="match status" value="1"/>
</dbReference>
<proteinExistence type="predicted"/>
<reference evidence="2 3" key="1">
    <citation type="submission" date="2018-06" db="EMBL/GenBank/DDBJ databases">
        <authorList>
            <consortium name="Pathogen Informatics"/>
            <person name="Doyle S."/>
        </authorList>
    </citation>
    <scope>NUCLEOTIDE SEQUENCE [LARGE SCALE GENOMIC DNA]</scope>
    <source>
        <strain evidence="2 3">NCTC8985</strain>
    </source>
</reference>
<accession>A0A376TD45</accession>
<dbReference type="EMBL" id="UGCO01000001">
    <property type="protein sequence ID" value="STI75020.1"/>
    <property type="molecule type" value="Genomic_DNA"/>
</dbReference>
<dbReference type="PANTHER" id="PTHR42709:SF2">
    <property type="entry name" value="INNER MEMBRANE PROTEIN YOHD"/>
    <property type="match status" value="1"/>
</dbReference>
<sequence>MYGFRVIGPTLIGASQLPPKIFLPLNILGAFAWALIFTTIGYAGGQVIAPWLHNLDQHLKHWVWLILVVVLVVGVRWWLKRRGKKKPDNQA</sequence>
<evidence type="ECO:0000313" key="2">
    <source>
        <dbReference type="EMBL" id="STI75020.1"/>
    </source>
</evidence>
<feature type="transmembrane region" description="Helical" evidence="1">
    <location>
        <begin position="62"/>
        <end position="79"/>
    </location>
</feature>
<gene>
    <name evidence="2" type="primary">yohD_1</name>
    <name evidence="2" type="ORF">NCTC8985_00224</name>
</gene>
<feature type="transmembrane region" description="Helical" evidence="1">
    <location>
        <begin position="21"/>
        <end position="42"/>
    </location>
</feature>
<keyword evidence="1" id="KW-0472">Membrane</keyword>
<keyword evidence="1" id="KW-1133">Transmembrane helix</keyword>
<dbReference type="AlphaFoldDB" id="A0A376TD45"/>
<evidence type="ECO:0000256" key="1">
    <source>
        <dbReference type="SAM" id="Phobius"/>
    </source>
</evidence>
<evidence type="ECO:0000313" key="3">
    <source>
        <dbReference type="Proteomes" id="UP000254405"/>
    </source>
</evidence>
<dbReference type="Proteomes" id="UP000254405">
    <property type="component" value="Unassembled WGS sequence"/>
</dbReference>
<protein>
    <submittedName>
        <fullName evidence="2">DedA family membrane protein</fullName>
    </submittedName>
</protein>
<organism evidence="2 3">
    <name type="scientific">Escherichia coli</name>
    <dbReference type="NCBI Taxonomy" id="562"/>
    <lineage>
        <taxon>Bacteria</taxon>
        <taxon>Pseudomonadati</taxon>
        <taxon>Pseudomonadota</taxon>
        <taxon>Gammaproteobacteria</taxon>
        <taxon>Enterobacterales</taxon>
        <taxon>Enterobacteriaceae</taxon>
        <taxon>Escherichia</taxon>
    </lineage>
</organism>